<organism evidence="2 3">
    <name type="scientific">Methanospirillum lacunae</name>
    <dbReference type="NCBI Taxonomy" id="668570"/>
    <lineage>
        <taxon>Archaea</taxon>
        <taxon>Methanobacteriati</taxon>
        <taxon>Methanobacteriota</taxon>
        <taxon>Stenosarchaea group</taxon>
        <taxon>Methanomicrobia</taxon>
        <taxon>Methanomicrobiales</taxon>
        <taxon>Methanospirillaceae</taxon>
        <taxon>Methanospirillum</taxon>
    </lineage>
</organism>
<dbReference type="PANTHER" id="PTHR30535:SF34">
    <property type="entry name" value="MOLYBDATE-BINDING PROTEIN MOLA"/>
    <property type="match status" value="1"/>
</dbReference>
<dbReference type="Proteomes" id="UP000245657">
    <property type="component" value="Unassembled WGS sequence"/>
</dbReference>
<dbReference type="Pfam" id="PF01497">
    <property type="entry name" value="Peripla_BP_2"/>
    <property type="match status" value="1"/>
</dbReference>
<evidence type="ECO:0000259" key="1">
    <source>
        <dbReference type="PROSITE" id="PS50983"/>
    </source>
</evidence>
<evidence type="ECO:0000313" key="3">
    <source>
        <dbReference type="Proteomes" id="UP000245657"/>
    </source>
</evidence>
<dbReference type="GeneID" id="97547073"/>
<reference evidence="2 3" key="1">
    <citation type="submission" date="2018-05" db="EMBL/GenBank/DDBJ databases">
        <title>Draft genome of Methanospirillum lacunae Ki8-1.</title>
        <authorList>
            <person name="Dueholm M.S."/>
            <person name="Nielsen P.H."/>
            <person name="Bakmann L.F."/>
            <person name="Otzen D.E."/>
        </authorList>
    </citation>
    <scope>NUCLEOTIDE SEQUENCE [LARGE SCALE GENOMIC DNA]</scope>
    <source>
        <strain evidence="2 3">Ki8-1</strain>
    </source>
</reference>
<feature type="domain" description="Fe/B12 periplasmic-binding" evidence="1">
    <location>
        <begin position="59"/>
        <end position="320"/>
    </location>
</feature>
<dbReference type="Gene3D" id="1.20.58.2180">
    <property type="match status" value="1"/>
</dbReference>
<dbReference type="InterPro" id="IPR050902">
    <property type="entry name" value="ABC_Transporter_SBP"/>
</dbReference>
<evidence type="ECO:0000313" key="2">
    <source>
        <dbReference type="EMBL" id="PWR71304.1"/>
    </source>
</evidence>
<dbReference type="AlphaFoldDB" id="A0A2V2MSX4"/>
<dbReference type="RefSeq" id="WP_109968922.1">
    <property type="nucleotide sequence ID" value="NZ_CP176093.1"/>
</dbReference>
<gene>
    <name evidence="2" type="ORF">DK846_10575</name>
</gene>
<dbReference type="InterPro" id="IPR002491">
    <property type="entry name" value="ABC_transptr_periplasmic_BD"/>
</dbReference>
<dbReference type="EMBL" id="QGMY01000008">
    <property type="protein sequence ID" value="PWR71304.1"/>
    <property type="molecule type" value="Genomic_DNA"/>
</dbReference>
<proteinExistence type="predicted"/>
<protein>
    <submittedName>
        <fullName evidence="2">ABC transporter substrate-binding protein</fullName>
    </submittedName>
</protein>
<dbReference type="PANTHER" id="PTHR30535">
    <property type="entry name" value="VITAMIN B12-BINDING PROTEIN"/>
    <property type="match status" value="1"/>
</dbReference>
<dbReference type="SUPFAM" id="SSF53807">
    <property type="entry name" value="Helical backbone' metal receptor"/>
    <property type="match status" value="1"/>
</dbReference>
<dbReference type="Gene3D" id="3.40.50.1980">
    <property type="entry name" value="Nitrogenase molybdenum iron protein domain"/>
    <property type="match status" value="2"/>
</dbReference>
<dbReference type="OrthoDB" id="24039at2157"/>
<comment type="caution">
    <text evidence="2">The sequence shown here is derived from an EMBL/GenBank/DDBJ whole genome shotgun (WGS) entry which is preliminary data.</text>
</comment>
<accession>A0A2V2MSX4</accession>
<name>A0A2V2MSX4_9EURY</name>
<keyword evidence="3" id="KW-1185">Reference proteome</keyword>
<dbReference type="PROSITE" id="PS50983">
    <property type="entry name" value="FE_B12_PBP"/>
    <property type="match status" value="1"/>
</dbReference>
<sequence>MRYFNFNQSCKSLIAVLLILGLLSIPSAFAASTSSGQTGTQIVTDLAGRDVTIPNPITNISCLHPIPTYMAWRLAPEKLASIDMVSKSRTYLMSKEGQKLFGSLPVTGVYFKGLNNEQVISLKPDVIVSMTKDPNVDKEQDTFNIPVVTVKKDTIEDYEPSFRFMGKVVGNEKEGNELADYWKDTINRVKDASSKIPDDKKLRVFYTGATSKTVPGSATIMSSIVRDAGGIPYADAVTLSGDKTNEGIEVSVEDIIKWNPDVIIAQNTNVTNDIMNDPVWKDTTAMKNDRVYCVPKYEFPDGITSIIGLMWVTETLYPDQMPFDIPKETRNFFQKFYKVSDLTDDQIAMKNS</sequence>